<dbReference type="PANTHER" id="PTHR10658:SF28">
    <property type="entry name" value="PHOSPHATIDYLINOSITOL TRANSFER PROTEIN ALPHA ISOFORM"/>
    <property type="match status" value="1"/>
</dbReference>
<evidence type="ECO:0000256" key="2">
    <source>
        <dbReference type="ARBA" id="ARBA00004496"/>
    </source>
</evidence>
<dbReference type="Gene3D" id="3.30.530.20">
    <property type="match status" value="1"/>
</dbReference>
<comment type="similarity">
    <text evidence="11">Belongs to the PtdIns transfer protein family. PI transfer class I subfamily.</text>
</comment>
<dbReference type="GO" id="GO:0031210">
    <property type="term" value="F:phosphatidylcholine binding"/>
    <property type="evidence" value="ECO:0007669"/>
    <property type="project" value="TreeGrafter"/>
</dbReference>
<evidence type="ECO:0000313" key="16">
    <source>
        <dbReference type="Proteomes" id="UP000010556"/>
    </source>
</evidence>
<dbReference type="GO" id="GO:0008526">
    <property type="term" value="F:phosphatidylinositol transfer activity"/>
    <property type="evidence" value="ECO:0007669"/>
    <property type="project" value="TreeGrafter"/>
</dbReference>
<dbReference type="CDD" id="cd08888">
    <property type="entry name" value="SRPBCC_PITPNA-B_like"/>
    <property type="match status" value="1"/>
</dbReference>
<keyword evidence="4" id="KW-0963">Cytoplasm</keyword>
<dbReference type="InterPro" id="IPR055261">
    <property type="entry name" value="PI_transfer_N"/>
</dbReference>
<gene>
    <name evidence="15" type="ORF">MDA_GLEAN10016881</name>
</gene>
<dbReference type="Proteomes" id="UP000010556">
    <property type="component" value="Unassembled WGS sequence"/>
</dbReference>
<keyword evidence="5" id="KW-0007">Acetylation</keyword>
<evidence type="ECO:0000313" key="15">
    <source>
        <dbReference type="EMBL" id="ELK26982.1"/>
    </source>
</evidence>
<evidence type="ECO:0000256" key="4">
    <source>
        <dbReference type="ARBA" id="ARBA00022490"/>
    </source>
</evidence>
<proteinExistence type="inferred from homology"/>
<evidence type="ECO:0000256" key="8">
    <source>
        <dbReference type="ARBA" id="ARBA00023242"/>
    </source>
</evidence>
<keyword evidence="6" id="KW-0445">Lipid transport</keyword>
<evidence type="ECO:0000256" key="7">
    <source>
        <dbReference type="ARBA" id="ARBA00023121"/>
    </source>
</evidence>
<comment type="subcellular location">
    <subcellularLocation>
        <location evidence="2">Cytoplasm</location>
    </subcellularLocation>
    <subcellularLocation>
        <location evidence="1">Nucleus</location>
    </subcellularLocation>
</comment>
<evidence type="ECO:0000256" key="12">
    <source>
        <dbReference type="ARBA" id="ARBA00040721"/>
    </source>
</evidence>
<evidence type="ECO:0000256" key="3">
    <source>
        <dbReference type="ARBA" id="ARBA00022448"/>
    </source>
</evidence>
<dbReference type="GO" id="GO:0005634">
    <property type="term" value="C:nucleus"/>
    <property type="evidence" value="ECO:0007669"/>
    <property type="project" value="UniProtKB-SubCell"/>
</dbReference>
<evidence type="ECO:0000256" key="5">
    <source>
        <dbReference type="ARBA" id="ARBA00022990"/>
    </source>
</evidence>
<comment type="function">
    <text evidence="13">Catalyzes the transfer of phosphatidylinositol (PI) and phosphatidylcholine (PC) between membranes. Shows a preference for PI and PC containing shorter saturated or monosaturated acyl chains at the sn-1 and sn-2 positions. Preference order for PC is C16:1 &gt; C16:0 &gt; C18:1 &gt; C18:0 &gt; C20:4 and for PI is C16:1 &gt; C16:0 &gt; C18:1 &gt; C18:0 &gt; C20:4 &gt; C20:3.</text>
</comment>
<keyword evidence="16" id="KW-1185">Reference proteome</keyword>
<dbReference type="GO" id="GO:0008525">
    <property type="term" value="F:phosphatidylcholine transporter activity"/>
    <property type="evidence" value="ECO:0007669"/>
    <property type="project" value="TreeGrafter"/>
</dbReference>
<evidence type="ECO:0000256" key="6">
    <source>
        <dbReference type="ARBA" id="ARBA00023055"/>
    </source>
</evidence>
<dbReference type="GO" id="GO:0035091">
    <property type="term" value="F:phosphatidylinositol binding"/>
    <property type="evidence" value="ECO:0007669"/>
    <property type="project" value="TreeGrafter"/>
</dbReference>
<dbReference type="PRINTS" id="PR00391">
    <property type="entry name" value="PITRANSFER"/>
</dbReference>
<dbReference type="InterPro" id="IPR001666">
    <property type="entry name" value="PI_transfer"/>
</dbReference>
<dbReference type="EMBL" id="KB110620">
    <property type="protein sequence ID" value="ELK26982.1"/>
    <property type="molecule type" value="Genomic_DNA"/>
</dbReference>
<dbReference type="AlphaFoldDB" id="L5LL36"/>
<evidence type="ECO:0000256" key="9">
    <source>
        <dbReference type="ARBA" id="ARBA00023723"/>
    </source>
</evidence>
<comment type="catalytic activity">
    <reaction evidence="10">
        <text>a 1,2-diacyl-sn-glycero-3-phospho-(1D-myo-inositol)(in) = a 1,2-diacyl-sn-glycero-3-phospho-(1D-myo-inositol)(out)</text>
        <dbReference type="Rhea" id="RHEA:38691"/>
        <dbReference type="ChEBI" id="CHEBI:57880"/>
    </reaction>
    <physiologicalReaction direction="left-to-right" evidence="10">
        <dbReference type="Rhea" id="RHEA:38692"/>
    </physiologicalReaction>
</comment>
<evidence type="ECO:0000256" key="1">
    <source>
        <dbReference type="ARBA" id="ARBA00004123"/>
    </source>
</evidence>
<dbReference type="InterPro" id="IPR023393">
    <property type="entry name" value="START-like_dom_sf"/>
</dbReference>
<keyword evidence="3" id="KW-0813">Transport</keyword>
<comment type="catalytic activity">
    <reaction evidence="9">
        <text>a 1,2-diacyl-sn-glycero-3-phosphocholine(in) = a 1,2-diacyl-sn-glycero-3-phosphocholine(out)</text>
        <dbReference type="Rhea" id="RHEA:38571"/>
        <dbReference type="ChEBI" id="CHEBI:57643"/>
    </reaction>
    <physiologicalReaction direction="left-to-right" evidence="9">
        <dbReference type="Rhea" id="RHEA:38572"/>
    </physiologicalReaction>
</comment>
<organism evidence="15 16">
    <name type="scientific">Myotis davidii</name>
    <name type="common">David's myotis</name>
    <dbReference type="NCBI Taxonomy" id="225400"/>
    <lineage>
        <taxon>Eukaryota</taxon>
        <taxon>Metazoa</taxon>
        <taxon>Chordata</taxon>
        <taxon>Craniata</taxon>
        <taxon>Vertebrata</taxon>
        <taxon>Euteleostomi</taxon>
        <taxon>Mammalia</taxon>
        <taxon>Eutheria</taxon>
        <taxon>Laurasiatheria</taxon>
        <taxon>Chiroptera</taxon>
        <taxon>Yangochiroptera</taxon>
        <taxon>Vespertilionidae</taxon>
        <taxon>Myotis</taxon>
    </lineage>
</organism>
<name>L5LL36_MYODS</name>
<reference evidence="16" key="1">
    <citation type="journal article" date="2013" name="Science">
        <title>Comparative analysis of bat genomes provides insight into the evolution of flight and immunity.</title>
        <authorList>
            <person name="Zhang G."/>
            <person name="Cowled C."/>
            <person name="Shi Z."/>
            <person name="Huang Z."/>
            <person name="Bishop-Lilly K.A."/>
            <person name="Fang X."/>
            <person name="Wynne J.W."/>
            <person name="Xiong Z."/>
            <person name="Baker M.L."/>
            <person name="Zhao W."/>
            <person name="Tachedjian M."/>
            <person name="Zhu Y."/>
            <person name="Zhou P."/>
            <person name="Jiang X."/>
            <person name="Ng J."/>
            <person name="Yang L."/>
            <person name="Wu L."/>
            <person name="Xiao J."/>
            <person name="Feng Y."/>
            <person name="Chen Y."/>
            <person name="Sun X."/>
            <person name="Zhang Y."/>
            <person name="Marsh G.A."/>
            <person name="Crameri G."/>
            <person name="Broder C.C."/>
            <person name="Frey K.G."/>
            <person name="Wang L.F."/>
            <person name="Wang J."/>
        </authorList>
    </citation>
    <scope>NUCLEOTIDE SEQUENCE [LARGE SCALE GENOMIC DNA]</scope>
</reference>
<evidence type="ECO:0000256" key="10">
    <source>
        <dbReference type="ARBA" id="ARBA00024146"/>
    </source>
</evidence>
<keyword evidence="8" id="KW-0539">Nucleus</keyword>
<keyword evidence="7" id="KW-0446">Lipid-binding</keyword>
<evidence type="ECO:0000256" key="13">
    <source>
        <dbReference type="ARBA" id="ARBA00045333"/>
    </source>
</evidence>
<feature type="domain" description="Phosphatidylinositol transfer protein N-terminal" evidence="14">
    <location>
        <begin position="179"/>
        <end position="247"/>
    </location>
</feature>
<dbReference type="SUPFAM" id="SSF55961">
    <property type="entry name" value="Bet v1-like"/>
    <property type="match status" value="1"/>
</dbReference>
<evidence type="ECO:0000259" key="14">
    <source>
        <dbReference type="Pfam" id="PF02121"/>
    </source>
</evidence>
<feature type="domain" description="Phosphatidylinositol transfer protein N-terminal" evidence="14">
    <location>
        <begin position="30"/>
        <end position="170"/>
    </location>
</feature>
<sequence length="297" mass="34025">MYDVPGQGTRRGASETLGCGCSTAALGRVRVILPVSVEEYQVGQLYSVAEASKNETGGGEGVEVLVNEPYEKDGEKGQFTHKIYHLQSKVPGFVRMLAPEGALNIHEKAWNAYPYCRTVITNEYMKEDFLIKIETWHKPDLGQQENVHKLDSESWKHVETVYIDIADRSQVLSKQELVNQKECPYMCAYKLVTVKFKWWGLQNKVENFIHKQEKRLFTNFHRQLFCWLDKWVDLTMDDIRRMEEETKRQLDEVSECPQQTLGSRLDKHVKGTIVLEQFTEGTVCGSRNVSVSAVGKA</sequence>
<dbReference type="GO" id="GO:0005737">
    <property type="term" value="C:cytoplasm"/>
    <property type="evidence" value="ECO:0007669"/>
    <property type="project" value="UniProtKB-SubCell"/>
</dbReference>
<accession>L5LL36</accession>
<dbReference type="PANTHER" id="PTHR10658">
    <property type="entry name" value="PHOSPHATIDYLINOSITOL TRANSFER PROTEIN"/>
    <property type="match status" value="1"/>
</dbReference>
<dbReference type="Pfam" id="PF02121">
    <property type="entry name" value="IP_trans"/>
    <property type="match status" value="2"/>
</dbReference>
<evidence type="ECO:0000256" key="11">
    <source>
        <dbReference type="ARBA" id="ARBA00038104"/>
    </source>
</evidence>
<protein>
    <recommendedName>
        <fullName evidence="12">Phosphatidylinositol transfer protein alpha isoform</fullName>
    </recommendedName>
</protein>